<sequence>MRYRRMNVMRNHQDSIKVERYQNKNRAFSHEYWIPKDLCLRGLSCLFLKKKVYPQIKRNCERNSLRLDGYEL</sequence>
<dbReference type="EMBL" id="BLAL01000162">
    <property type="protein sequence ID" value="GES87082.1"/>
    <property type="molecule type" value="Genomic_DNA"/>
</dbReference>
<gene>
    <name evidence="1" type="ORF">RCL2_001410500</name>
</gene>
<accession>A0A8H3QPV8</accession>
<proteinExistence type="predicted"/>
<protein>
    <submittedName>
        <fullName evidence="1">Uncharacterized protein</fullName>
    </submittedName>
</protein>
<dbReference type="Proteomes" id="UP000615446">
    <property type="component" value="Unassembled WGS sequence"/>
</dbReference>
<name>A0A8H3QPV8_9GLOM</name>
<evidence type="ECO:0000313" key="2">
    <source>
        <dbReference type="Proteomes" id="UP000615446"/>
    </source>
</evidence>
<comment type="caution">
    <text evidence="1">The sequence shown here is derived from an EMBL/GenBank/DDBJ whole genome shotgun (WGS) entry which is preliminary data.</text>
</comment>
<evidence type="ECO:0000313" key="1">
    <source>
        <dbReference type="EMBL" id="GES87082.1"/>
    </source>
</evidence>
<dbReference type="AlphaFoldDB" id="A0A8H3QPV8"/>
<organism evidence="1 2">
    <name type="scientific">Rhizophagus clarus</name>
    <dbReference type="NCBI Taxonomy" id="94130"/>
    <lineage>
        <taxon>Eukaryota</taxon>
        <taxon>Fungi</taxon>
        <taxon>Fungi incertae sedis</taxon>
        <taxon>Mucoromycota</taxon>
        <taxon>Glomeromycotina</taxon>
        <taxon>Glomeromycetes</taxon>
        <taxon>Glomerales</taxon>
        <taxon>Glomeraceae</taxon>
        <taxon>Rhizophagus</taxon>
    </lineage>
</organism>
<reference evidence="1" key="1">
    <citation type="submission" date="2019-10" db="EMBL/GenBank/DDBJ databases">
        <title>Conservation and host-specific expression of non-tandemly repeated heterogenous ribosome RNA gene in arbuscular mycorrhizal fungi.</title>
        <authorList>
            <person name="Maeda T."/>
            <person name="Kobayashi Y."/>
            <person name="Nakagawa T."/>
            <person name="Ezawa T."/>
            <person name="Yamaguchi K."/>
            <person name="Bino T."/>
            <person name="Nishimoto Y."/>
            <person name="Shigenobu S."/>
            <person name="Kawaguchi M."/>
        </authorList>
    </citation>
    <scope>NUCLEOTIDE SEQUENCE</scope>
    <source>
        <strain evidence="1">HR1</strain>
    </source>
</reference>